<comment type="similarity">
    <text evidence="11">Belongs to the dynactin subunit 4 family.</text>
</comment>
<dbReference type="EMBL" id="AAYY01000018">
    <property type="protein sequence ID" value="EDP41639.1"/>
    <property type="molecule type" value="Genomic_DNA"/>
</dbReference>
<dbReference type="InParanoid" id="A8QCK9"/>
<dbReference type="AlphaFoldDB" id="A8QCK9"/>
<evidence type="ECO:0000256" key="13">
    <source>
        <dbReference type="ARBA" id="ARBA00093507"/>
    </source>
</evidence>
<dbReference type="Proteomes" id="UP000008837">
    <property type="component" value="Unassembled WGS sequence"/>
</dbReference>
<dbReference type="InterPro" id="IPR008603">
    <property type="entry name" value="DCTN4"/>
</dbReference>
<evidence type="ECO:0000313" key="15">
    <source>
        <dbReference type="Proteomes" id="UP000008837"/>
    </source>
</evidence>
<keyword evidence="6" id="KW-0597">Phosphoprotein</keyword>
<accession>A8QCK9</accession>
<dbReference type="OrthoDB" id="283815at2759"/>
<comment type="subcellular location">
    <subcellularLocation>
        <location evidence="1">Cytoplasm</location>
        <location evidence="1">Cytoskeleton</location>
        <location evidence="1">Microtubule organizing center</location>
        <location evidence="1">Centrosome</location>
    </subcellularLocation>
    <subcellularLocation>
        <location evidence="2">Cytoplasm</location>
        <location evidence="2">Cytoskeleton</location>
        <location evidence="2">Stress fiber</location>
    </subcellularLocation>
    <subcellularLocation>
        <location evidence="3">Cytoplasm</location>
        <location evidence="3">Myofibril</location>
    </subcellularLocation>
</comment>
<dbReference type="GO" id="GO:0005869">
    <property type="term" value="C:dynactin complex"/>
    <property type="evidence" value="ECO:0007669"/>
    <property type="project" value="InterPro"/>
</dbReference>
<dbReference type="RefSeq" id="XP_001728853.1">
    <property type="nucleotide sequence ID" value="XM_001728801.1"/>
</dbReference>
<keyword evidence="10" id="KW-0206">Cytoskeleton</keyword>
<evidence type="ECO:0000256" key="8">
    <source>
        <dbReference type="ARBA" id="ARBA00022990"/>
    </source>
</evidence>
<evidence type="ECO:0000256" key="9">
    <source>
        <dbReference type="ARBA" id="ARBA00023054"/>
    </source>
</evidence>
<protein>
    <recommendedName>
        <fullName evidence="12">Dynactin subunit 4</fullName>
    </recommendedName>
</protein>
<comment type="caution">
    <text evidence="14">The sequence shown here is derived from an EMBL/GenBank/DDBJ whole genome shotgun (WGS) entry which is preliminary data.</text>
</comment>
<gene>
    <name evidence="14" type="ORF">MGL_4020</name>
</gene>
<keyword evidence="9" id="KW-0175">Coiled coil</keyword>
<dbReference type="PANTHER" id="PTHR13034:SF2">
    <property type="entry name" value="DYNACTIN SUBUNIT 4"/>
    <property type="match status" value="1"/>
</dbReference>
<dbReference type="VEuPathDB" id="FungiDB:MGL_4020"/>
<evidence type="ECO:0000313" key="14">
    <source>
        <dbReference type="EMBL" id="EDP41639.1"/>
    </source>
</evidence>
<evidence type="ECO:0000256" key="3">
    <source>
        <dbReference type="ARBA" id="ARBA00004657"/>
    </source>
</evidence>
<proteinExistence type="inferred from homology"/>
<comment type="subunit">
    <text evidence="13">Subunit of dynactin, a multiprotein complex part of a tripartite complex with dynein and a adapter, such as BICDL1, BICD2 or HOOK3. The dynactin complex is built around ACTR1A/ACTB filament and consists of an actin-related filament composed of a shoulder domain, a pointed end and a barbed end. Its length is defined by its flexible shoulder domain. The soulder is composed of 2 DCTN1 subunits, 4 DCTN2 and 2 DCTN3. The 4 DCNT2 (via N-terminus) bind the ACTR1A filament and act as molecular rulers to determine the length. The pointed end is important for binding dynein-dynactin cargo adapters. Consists of 4 subunits: ACTR10, DCNT4, DCTN5 and DCTN6. The barbed end is composed of a CAPZA1:CAPZB heterodimers, which binds ACTR1A/ACTB filament and dynactin and stabilizes dynactin. Interacts with ATP7B, but not ATP7A, in a copper-dependent manner. Interacts with ANK2; this interaction is required for localization at costameres. Interacts with N4BP2L1.</text>
</comment>
<evidence type="ECO:0000256" key="10">
    <source>
        <dbReference type="ARBA" id="ARBA00023212"/>
    </source>
</evidence>
<keyword evidence="4" id="KW-0963">Cytoplasm</keyword>
<evidence type="ECO:0000256" key="5">
    <source>
        <dbReference type="ARBA" id="ARBA00022499"/>
    </source>
</evidence>
<keyword evidence="15" id="KW-1185">Reference proteome</keyword>
<dbReference type="OMA" id="ANIYERT"/>
<evidence type="ECO:0000256" key="7">
    <source>
        <dbReference type="ARBA" id="ARBA00022843"/>
    </source>
</evidence>
<keyword evidence="7" id="KW-0832">Ubl conjugation</keyword>
<evidence type="ECO:0000256" key="1">
    <source>
        <dbReference type="ARBA" id="ARBA00004300"/>
    </source>
</evidence>
<evidence type="ECO:0000256" key="2">
    <source>
        <dbReference type="ARBA" id="ARBA00004529"/>
    </source>
</evidence>
<evidence type="ECO:0000256" key="4">
    <source>
        <dbReference type="ARBA" id="ARBA00022490"/>
    </source>
</evidence>
<organism evidence="14 15">
    <name type="scientific">Malassezia globosa (strain ATCC MYA-4612 / CBS 7966)</name>
    <name type="common">Dandruff-associated fungus</name>
    <dbReference type="NCBI Taxonomy" id="425265"/>
    <lineage>
        <taxon>Eukaryota</taxon>
        <taxon>Fungi</taxon>
        <taxon>Dikarya</taxon>
        <taxon>Basidiomycota</taxon>
        <taxon>Ustilaginomycotina</taxon>
        <taxon>Malasseziomycetes</taxon>
        <taxon>Malasseziales</taxon>
        <taxon>Malasseziaceae</taxon>
        <taxon>Malassezia</taxon>
    </lineage>
</organism>
<name>A8QCK9_MALGO</name>
<dbReference type="PANTHER" id="PTHR13034">
    <property type="entry name" value="DYNACTIN P62 SUBUNIT"/>
    <property type="match status" value="1"/>
</dbReference>
<reference evidence="14 15" key="1">
    <citation type="journal article" date="2007" name="Proc. Natl. Acad. Sci. U.S.A.">
        <title>Dandruff-associated Malassezia genomes reveal convergent and divergent virulence traits shared with plant and human fungal pathogens.</title>
        <authorList>
            <person name="Xu J."/>
            <person name="Saunders C.W."/>
            <person name="Hu P."/>
            <person name="Grant R.A."/>
            <person name="Boekhout T."/>
            <person name="Kuramae E.E."/>
            <person name="Kronstad J.W."/>
            <person name="Deangelis Y.M."/>
            <person name="Reeder N.L."/>
            <person name="Johnstone K.R."/>
            <person name="Leland M."/>
            <person name="Fieno A.M."/>
            <person name="Begley W.M."/>
            <person name="Sun Y."/>
            <person name="Lacey M.P."/>
            <person name="Chaudhary T."/>
            <person name="Keough T."/>
            <person name="Chu L."/>
            <person name="Sears R."/>
            <person name="Yuan B."/>
            <person name="Dawson T.L.Jr."/>
        </authorList>
    </citation>
    <scope>NUCLEOTIDE SEQUENCE [LARGE SCALE GENOMIC DNA]</scope>
    <source>
        <strain evidence="15">ATCC MYA-4612 / CBS 7966</strain>
    </source>
</reference>
<sequence>MLRGHSAGIAVCACVQQLYGARVHESPTCIPTHPLTQLYFCEECYALRCNDCIDWEISSTYCPSCLFEVPGTSVRAQKSQCARNCFTCPVCTHVLSIVGSDPPRREALTAPEASLGIAPFFLSCSCCRWDSKRIGLVAEKAADLSAVFHSMEQNAWPMQEYERLIEHMAPEVQANIYERTRKTRSSRRFRPNLVRPPPSNYHADYEPTRSQALTKYASRLSRQCGLVQRDMMQVSTVQQRWTMPCEQPYQVTALHPRRVRLLCKLSKRCSTCRHILVRPEPRTNSNAYKIKLLASQFLPSCTVMPSANGLWTLTLTNPLMDAMDITLRCVGAELSIRHVQVPAFVDAFEMDDDDVAARGLAPVTPNTGWDAFVHGTYVYRHHAVLSVRVRADMQVLPLEIQWSVAETMRSHTFWSLVPLR</sequence>
<evidence type="ECO:0000256" key="6">
    <source>
        <dbReference type="ARBA" id="ARBA00022553"/>
    </source>
</evidence>
<dbReference type="GO" id="GO:0001725">
    <property type="term" value="C:stress fiber"/>
    <property type="evidence" value="ECO:0007669"/>
    <property type="project" value="UniProtKB-SubCell"/>
</dbReference>
<evidence type="ECO:0000256" key="11">
    <source>
        <dbReference type="ARBA" id="ARBA00034776"/>
    </source>
</evidence>
<dbReference type="KEGG" id="mgl:MGL_4020"/>
<dbReference type="Pfam" id="PF05502">
    <property type="entry name" value="Dynactin_p62"/>
    <property type="match status" value="2"/>
</dbReference>
<dbReference type="STRING" id="425265.A8QCK9"/>
<keyword evidence="8" id="KW-0007">Acetylation</keyword>
<dbReference type="GeneID" id="5853159"/>
<keyword evidence="5" id="KW-1017">Isopeptide bond</keyword>
<evidence type="ECO:0000256" key="12">
    <source>
        <dbReference type="ARBA" id="ARBA00034864"/>
    </source>
</evidence>